<dbReference type="Pfam" id="PF03291">
    <property type="entry name" value="mRNA_G-N7_MeTrfase"/>
    <property type="match status" value="1"/>
</dbReference>
<name>A0A381QQ29_9ZZZZ</name>
<evidence type="ECO:0000256" key="5">
    <source>
        <dbReference type="ARBA" id="ARBA00022691"/>
    </source>
</evidence>
<dbReference type="SUPFAM" id="SSF53335">
    <property type="entry name" value="S-adenosyl-L-methionine-dependent methyltransferases"/>
    <property type="match status" value="1"/>
</dbReference>
<evidence type="ECO:0000259" key="10">
    <source>
        <dbReference type="PROSITE" id="PS51562"/>
    </source>
</evidence>
<evidence type="ECO:0000256" key="8">
    <source>
        <dbReference type="ARBA" id="ARBA00023042"/>
    </source>
</evidence>
<evidence type="ECO:0000256" key="1">
    <source>
        <dbReference type="ARBA" id="ARBA00005129"/>
    </source>
</evidence>
<keyword evidence="7" id="KW-0694">RNA-binding</keyword>
<keyword evidence="4" id="KW-0808">Transferase</keyword>
<dbReference type="InterPro" id="IPR004971">
    <property type="entry name" value="mRNA_G-N7_MeTrfase_dom"/>
</dbReference>
<evidence type="ECO:0000256" key="3">
    <source>
        <dbReference type="ARBA" id="ARBA00022664"/>
    </source>
</evidence>
<dbReference type="PROSITE" id="PS51562">
    <property type="entry name" value="RNA_CAP0_MT"/>
    <property type="match status" value="1"/>
</dbReference>
<keyword evidence="5" id="KW-0949">S-adenosyl-L-methionine</keyword>
<keyword evidence="8" id="KW-0506">mRNA capping</keyword>
<dbReference type="SUPFAM" id="SSF56091">
    <property type="entry name" value="DNA ligase/mRNA capping enzyme, catalytic domain"/>
    <property type="match status" value="1"/>
</dbReference>
<evidence type="ECO:0000313" key="11">
    <source>
        <dbReference type="EMBL" id="SUZ81441.1"/>
    </source>
</evidence>
<dbReference type="UniPathway" id="UPA00922"/>
<sequence length="961" mass="115788">MYKFFAQKLDKELPKNQNLKEDNTFHEYEFRFFEIGTTNHLTKENFKKIFNFFKKKEYKMKNEIIIDSIYSTTTVEEFFKDKEYKKLSTGKRIYNKKFMKKVTYENIFPDYDENFNIFDYDSTKNKTYKHPVEYMSKEKKIMYTRDHLRLSYSLENNLNDYITKNEDNLELIHTLNKPYKLVRFKNRYSFQLDKYWKVDLTMVKHLTPSQYRPKSEIEYIVEMEMTNLDNIDEMKKSLKKNLKIIYGLYFDCQKYMFTIKPMNPQTLEQKDLVLLKKQRYTVTDKADGVRMFLIICKDSINLRNPKTGEIIRTWDIKTGVHNTIIDGEYLKDTKEFLAFDILFYGSPKNERYLDVRSYPLSGKENTLNNRLAFLKRMLNIYLKDIKIDLKIKQKKFYDNIYDYSKELWEKRKDNFNYNLDGLIFTPIDQEYTDDLNNIKYPVFKWKEKLSIDVRINFNSKMPFTQFHYNNYNNPWNRDPYINWGPFVSNNKKLLCRIKNSKLNLGRFGNNQKGRETFYLGLDDYPHANSYFRRINSKTDIAEYEFNFEENRWEAIRIRTNDKKNPNAYKTIESILNGIINYVSLDNIYELKNLKLENIGALYDLTEDNVQRRSWRKFHNYVKEKILKKAGDLTDTNYHLELACGKGGDLFKWQKLGYKNILAIDSSSTELYEKNGFRERLICAGFIKKDYYYKKNDMKITIVFGDVSLSLKKCGINDKEKNKLKEFFENLPKDFKGFDTIGIMFAIHYMFGDEDKEDKPWNSKQKKLKGFMNNLKENLKYGGIIFGTYLNGKNIKDDYTFIHNGKQIYKIEHLLNEKDNFKKYNDIWKNKKINTINIENEVWGKDIKIPEPKINNSILDIVFKEFKLENINKNNSFEQYYKDFQKDKNLSLGSEEQKLSFINNVFFYSSFNIQTFINSINKHFDFNVFERKRLIKKLKSEMDNFSGTQLKFIYKNLYLNKK</sequence>
<dbReference type="Pfam" id="PF03919">
    <property type="entry name" value="mRNA_cap_C"/>
    <property type="match status" value="1"/>
</dbReference>
<evidence type="ECO:0000256" key="9">
    <source>
        <dbReference type="ARBA" id="ARBA00023134"/>
    </source>
</evidence>
<evidence type="ECO:0000256" key="7">
    <source>
        <dbReference type="ARBA" id="ARBA00022884"/>
    </source>
</evidence>
<keyword evidence="2" id="KW-0489">Methyltransferase</keyword>
<organism evidence="11">
    <name type="scientific">marine metagenome</name>
    <dbReference type="NCBI Taxonomy" id="408172"/>
    <lineage>
        <taxon>unclassified sequences</taxon>
        <taxon>metagenomes</taxon>
        <taxon>ecological metagenomes</taxon>
    </lineage>
</organism>
<keyword evidence="9" id="KW-0342">GTP-binding</keyword>
<dbReference type="InterPro" id="IPR012340">
    <property type="entry name" value="NA-bd_OB-fold"/>
</dbReference>
<comment type="pathway">
    <text evidence="1">mRNA processing; mRNA capping.</text>
</comment>
<proteinExistence type="predicted"/>
<keyword evidence="6" id="KW-0547">Nucleotide-binding</keyword>
<protein>
    <recommendedName>
        <fullName evidence="10">mRNA cap 0 methyltransferase domain-containing protein</fullName>
    </recommendedName>
</protein>
<dbReference type="GO" id="GO:0003723">
    <property type="term" value="F:RNA binding"/>
    <property type="evidence" value="ECO:0007669"/>
    <property type="project" value="UniProtKB-KW"/>
</dbReference>
<gene>
    <name evidence="11" type="ORF">METZ01_LOCUS34295</name>
</gene>
<evidence type="ECO:0000256" key="6">
    <source>
        <dbReference type="ARBA" id="ARBA00022741"/>
    </source>
</evidence>
<dbReference type="GO" id="GO:0004482">
    <property type="term" value="F:mRNA 5'-cap (guanine-N7-)-methyltransferase activity"/>
    <property type="evidence" value="ECO:0007669"/>
    <property type="project" value="InterPro"/>
</dbReference>
<dbReference type="InterPro" id="IPR039753">
    <property type="entry name" value="RG7MT1"/>
</dbReference>
<evidence type="ECO:0000256" key="2">
    <source>
        <dbReference type="ARBA" id="ARBA00022603"/>
    </source>
</evidence>
<dbReference type="InterPro" id="IPR001339">
    <property type="entry name" value="mRNA_cap_enzyme_adenylation"/>
</dbReference>
<dbReference type="GO" id="GO:0005634">
    <property type="term" value="C:nucleus"/>
    <property type="evidence" value="ECO:0007669"/>
    <property type="project" value="TreeGrafter"/>
</dbReference>
<dbReference type="SUPFAM" id="SSF55154">
    <property type="entry name" value="CYTH-like phosphatases"/>
    <property type="match status" value="1"/>
</dbReference>
<feature type="domain" description="MRNA cap 0 methyltransferase" evidence="10">
    <location>
        <begin position="609"/>
        <end position="910"/>
    </location>
</feature>
<dbReference type="PANTHER" id="PTHR12189">
    <property type="entry name" value="MRNA GUANINE-7- METHYLTRANSFERASE"/>
    <property type="match status" value="1"/>
</dbReference>
<dbReference type="Gene3D" id="3.30.470.30">
    <property type="entry name" value="DNA ligase/mRNA capping enzyme"/>
    <property type="match status" value="1"/>
</dbReference>
<reference evidence="11" key="1">
    <citation type="submission" date="2018-05" db="EMBL/GenBank/DDBJ databases">
        <authorList>
            <person name="Lanie J.A."/>
            <person name="Ng W.-L."/>
            <person name="Kazmierczak K.M."/>
            <person name="Andrzejewski T.M."/>
            <person name="Davidsen T.M."/>
            <person name="Wayne K.J."/>
            <person name="Tettelin H."/>
            <person name="Glass J.I."/>
            <person name="Rusch D."/>
            <person name="Podicherti R."/>
            <person name="Tsui H.-C.T."/>
            <person name="Winkler M.E."/>
        </authorList>
    </citation>
    <scope>NUCLEOTIDE SEQUENCE</scope>
</reference>
<keyword evidence="3" id="KW-0507">mRNA processing</keyword>
<dbReference type="GO" id="GO:0005524">
    <property type="term" value="F:ATP binding"/>
    <property type="evidence" value="ECO:0007669"/>
    <property type="project" value="InterPro"/>
</dbReference>
<dbReference type="Gene3D" id="2.40.50.140">
    <property type="entry name" value="Nucleic acid-binding proteins"/>
    <property type="match status" value="1"/>
</dbReference>
<dbReference type="GO" id="GO:0005525">
    <property type="term" value="F:GTP binding"/>
    <property type="evidence" value="ECO:0007669"/>
    <property type="project" value="UniProtKB-KW"/>
</dbReference>
<dbReference type="SUPFAM" id="SSF50249">
    <property type="entry name" value="Nucleic acid-binding proteins"/>
    <property type="match status" value="1"/>
</dbReference>
<dbReference type="InterPro" id="IPR013846">
    <property type="entry name" value="mRNA_cap_enzyme_C"/>
</dbReference>
<dbReference type="Pfam" id="PF01331">
    <property type="entry name" value="mRNA_cap_enzyme"/>
    <property type="match status" value="1"/>
</dbReference>
<dbReference type="GO" id="GO:0004484">
    <property type="term" value="F:mRNA guanylyltransferase activity"/>
    <property type="evidence" value="ECO:0007669"/>
    <property type="project" value="InterPro"/>
</dbReference>
<dbReference type="EMBL" id="UINC01001468">
    <property type="protein sequence ID" value="SUZ81441.1"/>
    <property type="molecule type" value="Genomic_DNA"/>
</dbReference>
<accession>A0A381QQ29</accession>
<dbReference type="PANTHER" id="PTHR12189:SF2">
    <property type="entry name" value="MRNA CAP GUANINE-N7 METHYLTRANSFERASE"/>
    <property type="match status" value="1"/>
</dbReference>
<dbReference type="AlphaFoldDB" id="A0A381QQ29"/>
<dbReference type="InterPro" id="IPR029063">
    <property type="entry name" value="SAM-dependent_MTases_sf"/>
</dbReference>
<dbReference type="Gene3D" id="3.40.50.150">
    <property type="entry name" value="Vaccinia Virus protein VP39"/>
    <property type="match status" value="1"/>
</dbReference>
<dbReference type="InterPro" id="IPR033469">
    <property type="entry name" value="CYTH-like_dom_sf"/>
</dbReference>
<evidence type="ECO:0000256" key="4">
    <source>
        <dbReference type="ARBA" id="ARBA00022679"/>
    </source>
</evidence>